<dbReference type="Gene3D" id="1.10.357.10">
    <property type="entry name" value="Tetracycline Repressor, domain 2"/>
    <property type="match status" value="1"/>
</dbReference>
<dbReference type="STRING" id="328396.RU93_GL000122"/>
<dbReference type="AlphaFoldDB" id="A0A1L8QXH3"/>
<organism evidence="1 2">
    <name type="scientific">Enterococcus aquimarinus</name>
    <dbReference type="NCBI Taxonomy" id="328396"/>
    <lineage>
        <taxon>Bacteria</taxon>
        <taxon>Bacillati</taxon>
        <taxon>Bacillota</taxon>
        <taxon>Bacilli</taxon>
        <taxon>Lactobacillales</taxon>
        <taxon>Enterococcaceae</taxon>
        <taxon>Enterococcus</taxon>
    </lineage>
</organism>
<evidence type="ECO:0000313" key="1">
    <source>
        <dbReference type="EMBL" id="OJG12192.1"/>
    </source>
</evidence>
<comment type="caution">
    <text evidence="1">The sequence shown here is derived from an EMBL/GenBank/DDBJ whole genome shotgun (WGS) entry which is preliminary data.</text>
</comment>
<gene>
    <name evidence="1" type="ORF">RU93_GL000122</name>
</gene>
<reference evidence="1 2" key="1">
    <citation type="submission" date="2014-12" db="EMBL/GenBank/DDBJ databases">
        <title>Draft genome sequences of 29 type strains of Enterococci.</title>
        <authorList>
            <person name="Zhong Z."/>
            <person name="Sun Z."/>
            <person name="Liu W."/>
            <person name="Zhang W."/>
            <person name="Zhang H."/>
        </authorList>
    </citation>
    <scope>NUCLEOTIDE SEQUENCE [LARGE SCALE GENOMIC DNA]</scope>
    <source>
        <strain evidence="1 2">DSM 17690</strain>
    </source>
</reference>
<dbReference type="SUPFAM" id="SSF46689">
    <property type="entry name" value="Homeodomain-like"/>
    <property type="match status" value="1"/>
</dbReference>
<evidence type="ECO:0000313" key="2">
    <source>
        <dbReference type="Proteomes" id="UP000182149"/>
    </source>
</evidence>
<accession>A0A1L8QXH3</accession>
<dbReference type="EMBL" id="JXKD01000001">
    <property type="protein sequence ID" value="OJG12192.1"/>
    <property type="molecule type" value="Genomic_DNA"/>
</dbReference>
<keyword evidence="2" id="KW-1185">Reference proteome</keyword>
<name>A0A1L8QXH3_9ENTE</name>
<sequence length="219" mass="25937">MSLVCYYNQVLHWLIGGDWMPKETFLNLPKSKQAVIDDILLQTFYAQSISQVKVSQIVDQMGMSRGAFYKYFDDLEDAYRYIIKKHSLIIHQDILAYIQEFQSDFFKGIERYLLWCSALDTSDTYWKALKLLTSSEYGRTMKRIEMDETNSMMTQWLTILRYNQFQIISTNEASSFLYFMMELVMGSLSDFIVNDWTSEALLEDYHYKVKWLVHGVVAR</sequence>
<protein>
    <submittedName>
        <fullName evidence="1">Uncharacterized protein</fullName>
    </submittedName>
</protein>
<proteinExistence type="predicted"/>
<dbReference type="Proteomes" id="UP000182149">
    <property type="component" value="Unassembled WGS sequence"/>
</dbReference>
<dbReference type="Pfam" id="PF17924">
    <property type="entry name" value="TetR_C_19"/>
    <property type="match status" value="1"/>
</dbReference>
<dbReference type="InterPro" id="IPR009057">
    <property type="entry name" value="Homeodomain-like_sf"/>
</dbReference>